<accession>A0A8S1CXD9</accession>
<gene>
    <name evidence="9" type="ORF">CLODIP_2_CD04431</name>
</gene>
<dbReference type="SUPFAM" id="SSF81321">
    <property type="entry name" value="Family A G protein-coupled receptor-like"/>
    <property type="match status" value="1"/>
</dbReference>
<dbReference type="CDD" id="cd04016">
    <property type="entry name" value="C2_Tollip"/>
    <property type="match status" value="1"/>
</dbReference>
<feature type="transmembrane region" description="Helical" evidence="6">
    <location>
        <begin position="49"/>
        <end position="69"/>
    </location>
</feature>
<reference evidence="9 10" key="1">
    <citation type="submission" date="2020-04" db="EMBL/GenBank/DDBJ databases">
        <authorList>
            <person name="Alioto T."/>
            <person name="Alioto T."/>
            <person name="Gomez Garrido J."/>
        </authorList>
    </citation>
    <scope>NUCLEOTIDE SEQUENCE [LARGE SCALE GENOMIC DNA]</scope>
</reference>
<evidence type="ECO:0000256" key="5">
    <source>
        <dbReference type="ARBA" id="ARBA00023136"/>
    </source>
</evidence>
<dbReference type="PROSITE" id="PS50004">
    <property type="entry name" value="C2"/>
    <property type="match status" value="1"/>
</dbReference>
<dbReference type="OrthoDB" id="9942608at2759"/>
<feature type="transmembrane region" description="Helical" evidence="6">
    <location>
        <begin position="122"/>
        <end position="144"/>
    </location>
</feature>
<comment type="similarity">
    <text evidence="2">Belongs to the G-protein coupled receptor 1 family.</text>
</comment>
<dbReference type="PANTHER" id="PTHR16461">
    <property type="entry name" value="TOLL-INTERACTING PROTEIN"/>
    <property type="match status" value="1"/>
</dbReference>
<dbReference type="PROSITE" id="PS50262">
    <property type="entry name" value="G_PROTEIN_RECEP_F1_2"/>
    <property type="match status" value="1"/>
</dbReference>
<evidence type="ECO:0000259" key="7">
    <source>
        <dbReference type="PROSITE" id="PS50004"/>
    </source>
</evidence>
<dbReference type="GO" id="GO:0006511">
    <property type="term" value="P:ubiquitin-dependent protein catabolic process"/>
    <property type="evidence" value="ECO:0007669"/>
    <property type="project" value="TreeGrafter"/>
</dbReference>
<evidence type="ECO:0000256" key="6">
    <source>
        <dbReference type="SAM" id="Phobius"/>
    </source>
</evidence>
<evidence type="ECO:0000256" key="1">
    <source>
        <dbReference type="ARBA" id="ARBA00004370"/>
    </source>
</evidence>
<keyword evidence="4 6" id="KW-1133">Transmembrane helix</keyword>
<evidence type="ECO:0000256" key="3">
    <source>
        <dbReference type="ARBA" id="ARBA00022692"/>
    </source>
</evidence>
<protein>
    <recommendedName>
        <fullName evidence="11">C2 domain-containing protein</fullName>
    </recommendedName>
</protein>
<feature type="transmembrane region" description="Helical" evidence="6">
    <location>
        <begin position="207"/>
        <end position="231"/>
    </location>
</feature>
<evidence type="ECO:0000256" key="2">
    <source>
        <dbReference type="ARBA" id="ARBA00010663"/>
    </source>
</evidence>
<dbReference type="Proteomes" id="UP000494165">
    <property type="component" value="Unassembled WGS sequence"/>
</dbReference>
<feature type="transmembrane region" description="Helical" evidence="6">
    <location>
        <begin position="164"/>
        <end position="187"/>
    </location>
</feature>
<comment type="subcellular location">
    <subcellularLocation>
        <location evidence="1">Membrane</location>
    </subcellularLocation>
</comment>
<sequence length="677" mass="76483">MASTNSTMPKIRSLYINSRNNTAARVSQNPTPEDMCGRYFDVISMLNKYYIPFIVVMGICCNILNFYVFLNSHLKHRSSSYYLAALAIADVVFLIPLGVLWTEDTLDVKMFNRSGWCQLYVYMTHISSFLSVWLTVAFTVERFIAIQFPLQRPHVCTVARAKSVVLALTLLALVLNAHTLLTAGLSTAQDGKPECNMLPEYSEVMRVITLVDSLLTLAIPSVLLVFMNALITRKLIRFNHRFHGDDQNDESTAETAVTVSTPLEQIRRHLGSQHSLHSVRTNNTRLTAIRTVTDGSRSSNQRFSSHNNVVTVQTQRGITKMLLVISTTFLVLNMPSYVIRFYVIIYTSFWGGQVPMVLWSQLMLTHFSDIFGKLYDCNRDVYKMSSAVSPEQKNNERRQQVFLGPLPSDFLRINVSAQQLQEAADRQAAIALQQQYSGVPAYPQPNCLGKLNVTVAQAKLVKNYGMTRMDPYVRLRVGHSVYETHTDNNGGKNPHWNKVVQCLLAQKVNSIYLEIYDECSFTVDELIAWAHIPIPDAVMNGETIDEWYALNGKQGDQQEGHINLVLSFTAVTANMPQSYSLLYQPMSAPMVMVPSATGYGVQPIPVYQMPQPMPPVQQQQQPPPAPQITEEEYKMIEEMFKNMDKESASNERIIFVIECACYAKFNGPFLITALRNV</sequence>
<keyword evidence="10" id="KW-1185">Reference proteome</keyword>
<evidence type="ECO:0000313" key="9">
    <source>
        <dbReference type="EMBL" id="CAB3372708.1"/>
    </source>
</evidence>
<dbReference type="GO" id="GO:0043130">
    <property type="term" value="F:ubiquitin binding"/>
    <property type="evidence" value="ECO:0007669"/>
    <property type="project" value="TreeGrafter"/>
</dbReference>
<dbReference type="Gene3D" id="1.20.1070.10">
    <property type="entry name" value="Rhodopsin 7-helix transmembrane proteins"/>
    <property type="match status" value="1"/>
</dbReference>
<dbReference type="InterPro" id="IPR000008">
    <property type="entry name" value="C2_dom"/>
</dbReference>
<evidence type="ECO:0000313" key="10">
    <source>
        <dbReference type="Proteomes" id="UP000494165"/>
    </source>
</evidence>
<dbReference type="PANTHER" id="PTHR16461:SF5">
    <property type="entry name" value="TOLL-INTERACTING PROTEIN"/>
    <property type="match status" value="1"/>
</dbReference>
<feature type="transmembrane region" description="Helical" evidence="6">
    <location>
        <begin position="322"/>
        <end position="345"/>
    </location>
</feature>
<feature type="domain" description="C2" evidence="7">
    <location>
        <begin position="426"/>
        <end position="548"/>
    </location>
</feature>
<feature type="transmembrane region" description="Helical" evidence="6">
    <location>
        <begin position="81"/>
        <end position="102"/>
    </location>
</feature>
<evidence type="ECO:0008006" key="11">
    <source>
        <dbReference type="Google" id="ProtNLM"/>
    </source>
</evidence>
<dbReference type="Gene3D" id="2.60.40.150">
    <property type="entry name" value="C2 domain"/>
    <property type="match status" value="1"/>
</dbReference>
<dbReference type="PRINTS" id="PR00237">
    <property type="entry name" value="GPCRRHODOPSN"/>
</dbReference>
<evidence type="ECO:0000259" key="8">
    <source>
        <dbReference type="PROSITE" id="PS50262"/>
    </source>
</evidence>
<feature type="domain" description="G-protein coupled receptors family 1 profile" evidence="8">
    <location>
        <begin position="61"/>
        <end position="342"/>
    </location>
</feature>
<dbReference type="InterPro" id="IPR037301">
    <property type="entry name" value="Tollip_C2"/>
</dbReference>
<keyword evidence="3 6" id="KW-0812">Transmembrane</keyword>
<dbReference type="SMART" id="SM00239">
    <property type="entry name" value="C2"/>
    <property type="match status" value="1"/>
</dbReference>
<name>A0A8S1CXD9_9INSE</name>
<dbReference type="InterPro" id="IPR035892">
    <property type="entry name" value="C2_domain_sf"/>
</dbReference>
<keyword evidence="5 6" id="KW-0472">Membrane</keyword>
<dbReference type="Pfam" id="PF00001">
    <property type="entry name" value="7tm_1"/>
    <property type="match status" value="1"/>
</dbReference>
<dbReference type="SUPFAM" id="SSF49562">
    <property type="entry name" value="C2 domain (Calcium/lipid-binding domain, CaLB)"/>
    <property type="match status" value="1"/>
</dbReference>
<dbReference type="GO" id="GO:0004930">
    <property type="term" value="F:G protein-coupled receptor activity"/>
    <property type="evidence" value="ECO:0007669"/>
    <property type="project" value="InterPro"/>
</dbReference>
<dbReference type="GO" id="GO:0016020">
    <property type="term" value="C:membrane"/>
    <property type="evidence" value="ECO:0007669"/>
    <property type="project" value="UniProtKB-SubCell"/>
</dbReference>
<dbReference type="AlphaFoldDB" id="A0A8S1CXD9"/>
<comment type="caution">
    <text evidence="9">The sequence shown here is derived from an EMBL/GenBank/DDBJ whole genome shotgun (WGS) entry which is preliminary data.</text>
</comment>
<dbReference type="Pfam" id="PF00168">
    <property type="entry name" value="C2"/>
    <property type="match status" value="1"/>
</dbReference>
<dbReference type="GO" id="GO:0031624">
    <property type="term" value="F:ubiquitin conjugating enzyme binding"/>
    <property type="evidence" value="ECO:0007669"/>
    <property type="project" value="TreeGrafter"/>
</dbReference>
<proteinExistence type="inferred from homology"/>
<dbReference type="GO" id="GO:0005737">
    <property type="term" value="C:cytoplasm"/>
    <property type="evidence" value="ECO:0007669"/>
    <property type="project" value="TreeGrafter"/>
</dbReference>
<organism evidence="9 10">
    <name type="scientific">Cloeon dipterum</name>
    <dbReference type="NCBI Taxonomy" id="197152"/>
    <lineage>
        <taxon>Eukaryota</taxon>
        <taxon>Metazoa</taxon>
        <taxon>Ecdysozoa</taxon>
        <taxon>Arthropoda</taxon>
        <taxon>Hexapoda</taxon>
        <taxon>Insecta</taxon>
        <taxon>Pterygota</taxon>
        <taxon>Palaeoptera</taxon>
        <taxon>Ephemeroptera</taxon>
        <taxon>Pisciforma</taxon>
        <taxon>Baetidae</taxon>
        <taxon>Cloeon</taxon>
    </lineage>
</organism>
<dbReference type="InterPro" id="IPR000276">
    <property type="entry name" value="GPCR_Rhodpsn"/>
</dbReference>
<dbReference type="EMBL" id="CADEPI010000075">
    <property type="protein sequence ID" value="CAB3372708.1"/>
    <property type="molecule type" value="Genomic_DNA"/>
</dbReference>
<dbReference type="FunFam" id="2.60.40.150:FF:000055">
    <property type="entry name" value="Toll-interacting protein-like Protein"/>
    <property type="match status" value="1"/>
</dbReference>
<dbReference type="InterPro" id="IPR017452">
    <property type="entry name" value="GPCR_Rhodpsn_7TM"/>
</dbReference>
<evidence type="ECO:0000256" key="4">
    <source>
        <dbReference type="ARBA" id="ARBA00022989"/>
    </source>
</evidence>